<organism evidence="2 3">
    <name type="scientific">Pseudomonas fakonensis</name>
    <dbReference type="NCBI Taxonomy" id="2842355"/>
    <lineage>
        <taxon>Bacteria</taxon>
        <taxon>Pseudomonadati</taxon>
        <taxon>Pseudomonadota</taxon>
        <taxon>Gammaproteobacteria</taxon>
        <taxon>Pseudomonadales</taxon>
        <taxon>Pseudomonadaceae</taxon>
        <taxon>Pseudomonas</taxon>
    </lineage>
</organism>
<feature type="compositionally biased region" description="Basic and acidic residues" evidence="1">
    <location>
        <begin position="313"/>
        <end position="330"/>
    </location>
</feature>
<evidence type="ECO:0000313" key="2">
    <source>
        <dbReference type="EMBL" id="QXH50207.1"/>
    </source>
</evidence>
<accession>A0ABX8N2N6</accession>
<evidence type="ECO:0000256" key="1">
    <source>
        <dbReference type="SAM" id="MobiDB-lite"/>
    </source>
</evidence>
<dbReference type="RefSeq" id="WP_217839797.1">
    <property type="nucleotide sequence ID" value="NZ_CP077076.1"/>
</dbReference>
<keyword evidence="3" id="KW-1185">Reference proteome</keyword>
<gene>
    <name evidence="2" type="ORF">KSS94_19970</name>
</gene>
<dbReference type="EMBL" id="CP077076">
    <property type="protein sequence ID" value="QXH50207.1"/>
    <property type="molecule type" value="Genomic_DNA"/>
</dbReference>
<reference evidence="2" key="1">
    <citation type="journal article" date="2021" name="Microorganisms">
        <title>The Ever-Expanding Pseudomonas Genus: Description of 43 New Species and Partition of the Pseudomonas putida Group.</title>
        <authorList>
            <person name="Girard L."/>
            <person name="Lood C."/>
            <person name="Hofte M."/>
            <person name="Vandamme P."/>
            <person name="Rokni-Zadeh H."/>
            <person name="van Noort V."/>
            <person name="Lavigne R."/>
            <person name="De Mot R."/>
        </authorList>
    </citation>
    <scope>NUCLEOTIDE SEQUENCE</scope>
    <source>
        <strain evidence="2">COW40</strain>
    </source>
</reference>
<proteinExistence type="predicted"/>
<evidence type="ECO:0000313" key="3">
    <source>
        <dbReference type="Proteomes" id="UP001046350"/>
    </source>
</evidence>
<protein>
    <submittedName>
        <fullName evidence="2">Uncharacterized protein</fullName>
    </submittedName>
</protein>
<feature type="region of interest" description="Disordered" evidence="1">
    <location>
        <begin position="304"/>
        <end position="330"/>
    </location>
</feature>
<dbReference type="Proteomes" id="UP001046350">
    <property type="component" value="Chromosome"/>
</dbReference>
<sequence>MQGFEAQEPAAPEALKQELAALYSDPRNLAHKANAERQANLRQWEGLHRQAVAAARQQGYAYESGQLFTPQAVAAREAVQAYLEARKTLLKDGEMPVYSQEKIAELLVEDRERLALTVVNGLEQPDKLRDHITWRQNNVTPFAYAAYVQAILKAAEYGLALPEYALAGNSSAAITQGVQRFKRYMALLARQQQIQQRLEAKYKAWVRATGDNHRAPNSLVEVECNMWRSLEDKARQLYQEASQAISSSTPRLHLLWEPERFAPKPVESLVKGDFPLREVSLPNTPDRPLQHLSSADLQQLYDPTLAGLGKPNAEGKADVKLSGENKQAEDRSDSAFKDWLLNMGSARVKDQQSDWFDAQGCFDVELFRNYLEAKGYRVKTLDDEGMRKDWGQRLRQVLFADDVRNQLRLFDASPQAQLVRLLSPPRSSLYGNVKAESGLSLEGFKAEAELSLDIDLARGEVELGKIDLPERRAAQSIKAAYTDYQGQRAELDLGRFSLHLSARAWGFAGASLLLAAKVQLARDKTGYGTTLSAVQPAEREGNTATRVDNAQSGQLVTGKGANVKIEDGAVASFNLFAGVQAGIKVTGALNWAPPAQLAELRRAPSLGMSTDDGWLSLARLEASGAVAAGLGMQREINLSLTKGTLLLRIKASVVAGAGASGSLDFAVGYEAVVDLINLVRRALRDNQYRRLDWVDPIAFEFISRLTLLGGAGLDVSIVYMLGMDIVMSLYEALTSAGRGGPIAYQLLSHRDQEALRCWFVGAPPEALGPMLMTLLSDPKAFEVEQGDEGADLMEDKKSSYDKAGCHLLQQTAIERILTWILRDAKGKNRMQEAMAQFAEACSRMNRFGAKVENQGQAYCEARLRMDQFMAVNVMSFGGQAKRNSDMRARYRVSVLELGAGSDEFCTRSEYYGKTYLPGVRAVYTGEGQ</sequence>
<name>A0ABX8N2N6_9PSED</name>